<evidence type="ECO:0000259" key="1">
    <source>
        <dbReference type="Pfam" id="PF00078"/>
    </source>
</evidence>
<dbReference type="EMBL" id="JABAHT010003116">
    <property type="protein sequence ID" value="KAF4646541.1"/>
    <property type="molecule type" value="Genomic_DNA"/>
</dbReference>
<feature type="non-terminal residue" evidence="2">
    <location>
        <position position="1"/>
    </location>
</feature>
<dbReference type="Gene3D" id="3.30.70.270">
    <property type="match status" value="1"/>
</dbReference>
<dbReference type="InterPro" id="IPR043502">
    <property type="entry name" value="DNA/RNA_pol_sf"/>
</dbReference>
<proteinExistence type="predicted"/>
<dbReference type="InterPro" id="IPR053134">
    <property type="entry name" value="RNA-dir_DNA_polymerase"/>
</dbReference>
<feature type="non-terminal residue" evidence="2">
    <location>
        <position position="171"/>
    </location>
</feature>
<dbReference type="Gene3D" id="3.10.10.10">
    <property type="entry name" value="HIV Type 1 Reverse Transcriptase, subunit A, domain 1"/>
    <property type="match status" value="1"/>
</dbReference>
<organism evidence="2 3">
    <name type="scientific">Perkinsus olseni</name>
    <name type="common">Perkinsus atlanticus</name>
    <dbReference type="NCBI Taxonomy" id="32597"/>
    <lineage>
        <taxon>Eukaryota</taxon>
        <taxon>Sar</taxon>
        <taxon>Alveolata</taxon>
        <taxon>Perkinsozoa</taxon>
        <taxon>Perkinsea</taxon>
        <taxon>Perkinsida</taxon>
        <taxon>Perkinsidae</taxon>
        <taxon>Perkinsus</taxon>
    </lineage>
</organism>
<dbReference type="Proteomes" id="UP000570595">
    <property type="component" value="Unassembled WGS sequence"/>
</dbReference>
<reference evidence="2 3" key="1">
    <citation type="submission" date="2020-04" db="EMBL/GenBank/DDBJ databases">
        <title>Perkinsus olseni comparative genomics.</title>
        <authorList>
            <person name="Bogema D.R."/>
        </authorList>
    </citation>
    <scope>NUCLEOTIDE SEQUENCE [LARGE SCALE GENOMIC DNA]</scope>
    <source>
        <strain evidence="2">ATCC PRA-179</strain>
    </source>
</reference>
<dbReference type="Pfam" id="PF00078">
    <property type="entry name" value="RVT_1"/>
    <property type="match status" value="1"/>
</dbReference>
<name>A0A7J6KIY4_PEROL</name>
<dbReference type="InterPro" id="IPR000477">
    <property type="entry name" value="RT_dom"/>
</dbReference>
<accession>A0A7J6KIY4</accession>
<evidence type="ECO:0000313" key="2">
    <source>
        <dbReference type="EMBL" id="KAF4646541.1"/>
    </source>
</evidence>
<dbReference type="CDD" id="cd01647">
    <property type="entry name" value="RT_LTR"/>
    <property type="match status" value="1"/>
</dbReference>
<dbReference type="PANTHER" id="PTHR24559">
    <property type="entry name" value="TRANSPOSON TY3-I GAG-POL POLYPROTEIN"/>
    <property type="match status" value="1"/>
</dbReference>
<dbReference type="InterPro" id="IPR043128">
    <property type="entry name" value="Rev_trsase/Diguanyl_cyclase"/>
</dbReference>
<feature type="domain" description="Reverse transcriptase" evidence="1">
    <location>
        <begin position="42"/>
        <end position="170"/>
    </location>
</feature>
<dbReference type="OrthoDB" id="435108at2759"/>
<dbReference type="AlphaFoldDB" id="A0A7J6KIY4"/>
<evidence type="ECO:0000313" key="3">
    <source>
        <dbReference type="Proteomes" id="UP000570595"/>
    </source>
</evidence>
<sequence length="171" mass="19953">CERIRPLPHRWREEVTAMLQEMESLGVIRRSTSPWRYPCVFVPKKNGKVRMCIDYRGLNRLCETEAYPVPRPDDVQEHLGNAKYFTTLDLRSGYWQVPVRPEDQAKTAFCPGPGFPLYEWLRMPFGLASAPATFQRLMDSIVGDLPFVKCYLDDLLIYSSSMEEHLDHLRQ</sequence>
<dbReference type="SUPFAM" id="SSF56672">
    <property type="entry name" value="DNA/RNA polymerases"/>
    <property type="match status" value="1"/>
</dbReference>
<gene>
    <name evidence="2" type="ORF">FOZ61_005680</name>
</gene>
<comment type="caution">
    <text evidence="2">The sequence shown here is derived from an EMBL/GenBank/DDBJ whole genome shotgun (WGS) entry which is preliminary data.</text>
</comment>
<protein>
    <recommendedName>
        <fullName evidence="1">Reverse transcriptase domain-containing protein</fullName>
    </recommendedName>
</protein>
<dbReference type="PANTHER" id="PTHR24559:SF444">
    <property type="entry name" value="REVERSE TRANSCRIPTASE DOMAIN-CONTAINING PROTEIN"/>
    <property type="match status" value="1"/>
</dbReference>